<organism evidence="2 3">
    <name type="scientific">Ensete ventricosum</name>
    <name type="common">Abyssinian banana</name>
    <name type="synonym">Musa ensete</name>
    <dbReference type="NCBI Taxonomy" id="4639"/>
    <lineage>
        <taxon>Eukaryota</taxon>
        <taxon>Viridiplantae</taxon>
        <taxon>Streptophyta</taxon>
        <taxon>Embryophyta</taxon>
        <taxon>Tracheophyta</taxon>
        <taxon>Spermatophyta</taxon>
        <taxon>Magnoliopsida</taxon>
        <taxon>Liliopsida</taxon>
        <taxon>Zingiberales</taxon>
        <taxon>Musaceae</taxon>
        <taxon>Ensete</taxon>
    </lineage>
</organism>
<feature type="region of interest" description="Disordered" evidence="1">
    <location>
        <begin position="1"/>
        <end position="41"/>
    </location>
</feature>
<reference evidence="2 3" key="1">
    <citation type="journal article" date="2014" name="Agronomy (Basel)">
        <title>A Draft Genome Sequence for Ensete ventricosum, the Drought-Tolerant Tree Against Hunger.</title>
        <authorList>
            <person name="Harrison J."/>
            <person name="Moore K.A."/>
            <person name="Paszkiewicz K."/>
            <person name="Jones T."/>
            <person name="Grant M."/>
            <person name="Ambacheew D."/>
            <person name="Muzemil S."/>
            <person name="Studholme D.J."/>
        </authorList>
    </citation>
    <scope>NUCLEOTIDE SEQUENCE [LARGE SCALE GENOMIC DNA]</scope>
</reference>
<sequence length="83" mass="9230">NPHPSRPAQSTHIPTRTQQPDMAANLRPGDSLTHQNRDAPPLTYPIERAQGRMSITLAPGAANRRTLPGSRQVLSLRFSYRHP</sequence>
<dbReference type="Proteomes" id="UP000287651">
    <property type="component" value="Unassembled WGS sequence"/>
</dbReference>
<dbReference type="EMBL" id="AMZH03003098">
    <property type="protein sequence ID" value="RRT73426.1"/>
    <property type="molecule type" value="Genomic_DNA"/>
</dbReference>
<proteinExistence type="predicted"/>
<feature type="non-terminal residue" evidence="2">
    <location>
        <position position="1"/>
    </location>
</feature>
<comment type="caution">
    <text evidence="2">The sequence shown here is derived from an EMBL/GenBank/DDBJ whole genome shotgun (WGS) entry which is preliminary data.</text>
</comment>
<evidence type="ECO:0000313" key="2">
    <source>
        <dbReference type="EMBL" id="RRT73426.1"/>
    </source>
</evidence>
<dbReference type="AlphaFoldDB" id="A0A427AB41"/>
<gene>
    <name evidence="2" type="ORF">B296_00033376</name>
</gene>
<protein>
    <submittedName>
        <fullName evidence="2">Uncharacterized protein</fullName>
    </submittedName>
</protein>
<feature type="compositionally biased region" description="Polar residues" evidence="1">
    <location>
        <begin position="7"/>
        <end position="20"/>
    </location>
</feature>
<name>A0A427AB41_ENSVE</name>
<evidence type="ECO:0000256" key="1">
    <source>
        <dbReference type="SAM" id="MobiDB-lite"/>
    </source>
</evidence>
<accession>A0A427AB41</accession>
<evidence type="ECO:0000313" key="3">
    <source>
        <dbReference type="Proteomes" id="UP000287651"/>
    </source>
</evidence>